<comment type="caution">
    <text evidence="2">The sequence shown here is derived from an EMBL/GenBank/DDBJ whole genome shotgun (WGS) entry which is preliminary data.</text>
</comment>
<name>A0AAV7L4W5_PLEWA</name>
<evidence type="ECO:0000313" key="2">
    <source>
        <dbReference type="EMBL" id="KAJ1085412.1"/>
    </source>
</evidence>
<feature type="compositionally biased region" description="Polar residues" evidence="1">
    <location>
        <begin position="1"/>
        <end position="10"/>
    </location>
</feature>
<accession>A0AAV7L4W5</accession>
<proteinExistence type="predicted"/>
<gene>
    <name evidence="2" type="ORF">NDU88_005544</name>
</gene>
<feature type="compositionally biased region" description="Polar residues" evidence="1">
    <location>
        <begin position="20"/>
        <end position="30"/>
    </location>
</feature>
<sequence>MSKTSHCSSADSKKSRRVVTTHNRSSTSLAAQLKQGAISRHQNHGHHNHVLCITSCQRQRIEPKERLGTLYLKLRMLWTSLQELLFRITALHNERWRSLLDVSSYLAQKILR</sequence>
<feature type="region of interest" description="Disordered" evidence="1">
    <location>
        <begin position="1"/>
        <end position="42"/>
    </location>
</feature>
<dbReference type="Proteomes" id="UP001066276">
    <property type="component" value="Chromosome 12"/>
</dbReference>
<protein>
    <submittedName>
        <fullName evidence="2">Uncharacterized protein</fullName>
    </submittedName>
</protein>
<evidence type="ECO:0000313" key="3">
    <source>
        <dbReference type="Proteomes" id="UP001066276"/>
    </source>
</evidence>
<dbReference type="EMBL" id="JANPWB010000016">
    <property type="protein sequence ID" value="KAJ1085412.1"/>
    <property type="molecule type" value="Genomic_DNA"/>
</dbReference>
<organism evidence="2 3">
    <name type="scientific">Pleurodeles waltl</name>
    <name type="common">Iberian ribbed newt</name>
    <dbReference type="NCBI Taxonomy" id="8319"/>
    <lineage>
        <taxon>Eukaryota</taxon>
        <taxon>Metazoa</taxon>
        <taxon>Chordata</taxon>
        <taxon>Craniata</taxon>
        <taxon>Vertebrata</taxon>
        <taxon>Euteleostomi</taxon>
        <taxon>Amphibia</taxon>
        <taxon>Batrachia</taxon>
        <taxon>Caudata</taxon>
        <taxon>Salamandroidea</taxon>
        <taxon>Salamandridae</taxon>
        <taxon>Pleurodelinae</taxon>
        <taxon>Pleurodeles</taxon>
    </lineage>
</organism>
<dbReference type="AlphaFoldDB" id="A0AAV7L4W5"/>
<reference evidence="2" key="1">
    <citation type="journal article" date="2022" name="bioRxiv">
        <title>Sequencing and chromosome-scale assembly of the giantPleurodeles waltlgenome.</title>
        <authorList>
            <person name="Brown T."/>
            <person name="Elewa A."/>
            <person name="Iarovenko S."/>
            <person name="Subramanian E."/>
            <person name="Araus A.J."/>
            <person name="Petzold A."/>
            <person name="Susuki M."/>
            <person name="Suzuki K.-i.T."/>
            <person name="Hayashi T."/>
            <person name="Toyoda A."/>
            <person name="Oliveira C."/>
            <person name="Osipova E."/>
            <person name="Leigh N.D."/>
            <person name="Simon A."/>
            <person name="Yun M.H."/>
        </authorList>
    </citation>
    <scope>NUCLEOTIDE SEQUENCE</scope>
    <source>
        <strain evidence="2">20211129_DDA</strain>
        <tissue evidence="2">Liver</tissue>
    </source>
</reference>
<evidence type="ECO:0000256" key="1">
    <source>
        <dbReference type="SAM" id="MobiDB-lite"/>
    </source>
</evidence>
<keyword evidence="3" id="KW-1185">Reference proteome</keyword>